<evidence type="ECO:0000313" key="18">
    <source>
        <dbReference type="EMBL" id="RIE07005.1"/>
    </source>
</evidence>
<dbReference type="Gene3D" id="3.30.428.10">
    <property type="entry name" value="HIT-like"/>
    <property type="match status" value="2"/>
</dbReference>
<dbReference type="GO" id="GO:0008270">
    <property type="term" value="F:zinc ion binding"/>
    <property type="evidence" value="ECO:0007669"/>
    <property type="project" value="InterPro"/>
</dbReference>
<dbReference type="SUPFAM" id="SSF54197">
    <property type="entry name" value="HIT-like"/>
    <property type="match status" value="2"/>
</dbReference>
<dbReference type="InterPro" id="IPR036265">
    <property type="entry name" value="HIT-like_sf"/>
</dbReference>
<evidence type="ECO:0000256" key="13">
    <source>
        <dbReference type="PIRSR" id="PIRSR000808-1"/>
    </source>
</evidence>
<feature type="domain" description="Galactose-1-phosphate uridyl transferase C-terminal" evidence="17">
    <location>
        <begin position="162"/>
        <end position="290"/>
    </location>
</feature>
<evidence type="ECO:0000313" key="19">
    <source>
        <dbReference type="Proteomes" id="UP000266260"/>
    </source>
</evidence>
<keyword evidence="8 14" id="KW-0479">Metal-binding</keyword>
<evidence type="ECO:0000256" key="9">
    <source>
        <dbReference type="ARBA" id="ARBA00022833"/>
    </source>
</evidence>
<evidence type="ECO:0000256" key="15">
    <source>
        <dbReference type="RuleBase" id="RU000506"/>
    </source>
</evidence>
<sequence length="329" mass="37323">MAELRWNPLLRTWTMVAGNRQARPNLRTDGCPFCPGSGNVPSTYDVLEYDNDFPALTTDPDEPDAVGSELSPVAPNYGKCEVILYSPQHDASLHDLSIAHLTRLVELWTERQRILSSDPRIKYIFPFENRGEEVGVTMQHPHGQLYAYPFVPLKIRTELDSAYAWHDEHGSCLFCDLTRDEMSDGRRIILANESFVAYIPSFTDYPYGVFVTSRVHKGSFLDFTPSERTDLARMLKTLTGGFDLLFARRFPYMMCIHQTPVNSPEDAGCEDSYHFHIEFYPPLRGETTVKYYASSEMGAWAACNPLRVEDTAPALAAACRKFEQTIVKP</sequence>
<keyword evidence="10 15" id="KW-0299">Galactose metabolism</keyword>
<dbReference type="Pfam" id="PF01087">
    <property type="entry name" value="GalP_UDP_transf"/>
    <property type="match status" value="1"/>
</dbReference>
<comment type="similarity">
    <text evidence="3 15">Belongs to the galactose-1-phosphate uridylyltransferase type 1 family.</text>
</comment>
<feature type="active site" description="Tele-UMP-histidine intermediate" evidence="13">
    <location>
        <position position="142"/>
    </location>
</feature>
<dbReference type="EC" id="2.7.7.12" evidence="4 12"/>
<evidence type="ECO:0000256" key="11">
    <source>
        <dbReference type="ARBA" id="ARBA00023277"/>
    </source>
</evidence>
<evidence type="ECO:0000256" key="10">
    <source>
        <dbReference type="ARBA" id="ARBA00023144"/>
    </source>
</evidence>
<evidence type="ECO:0000259" key="17">
    <source>
        <dbReference type="Pfam" id="PF02744"/>
    </source>
</evidence>
<dbReference type="InterPro" id="IPR019779">
    <property type="entry name" value="GalP_UDPtransf1_His-AS"/>
</dbReference>
<evidence type="ECO:0000256" key="14">
    <source>
        <dbReference type="PIRSR" id="PIRSR000808-3"/>
    </source>
</evidence>
<dbReference type="InterPro" id="IPR005849">
    <property type="entry name" value="GalP_Utransf_N"/>
</dbReference>
<feature type="binding site" evidence="14">
    <location>
        <position position="89"/>
    </location>
    <ligand>
        <name>Zn(2+)</name>
        <dbReference type="ChEBI" id="CHEBI:29105"/>
    </ligand>
</feature>
<dbReference type="NCBIfam" id="TIGR00209">
    <property type="entry name" value="galT_1"/>
    <property type="match status" value="1"/>
</dbReference>
<evidence type="ECO:0000256" key="7">
    <source>
        <dbReference type="ARBA" id="ARBA00022695"/>
    </source>
</evidence>
<dbReference type="GO" id="GO:0005737">
    <property type="term" value="C:cytoplasm"/>
    <property type="evidence" value="ECO:0007669"/>
    <property type="project" value="TreeGrafter"/>
</dbReference>
<comment type="caution">
    <text evidence="18">The sequence shown here is derived from an EMBL/GenBank/DDBJ whole genome shotgun (WGS) entry which is preliminary data.</text>
</comment>
<evidence type="ECO:0000256" key="5">
    <source>
        <dbReference type="ARBA" id="ARBA00016340"/>
    </source>
</evidence>
<evidence type="ECO:0000259" key="16">
    <source>
        <dbReference type="Pfam" id="PF01087"/>
    </source>
</evidence>
<accession>A0A398CWG1</accession>
<comment type="catalytic activity">
    <reaction evidence="1 15">
        <text>alpha-D-galactose 1-phosphate + UDP-alpha-D-glucose = alpha-D-glucose 1-phosphate + UDP-alpha-D-galactose</text>
        <dbReference type="Rhea" id="RHEA:13989"/>
        <dbReference type="ChEBI" id="CHEBI:58336"/>
        <dbReference type="ChEBI" id="CHEBI:58601"/>
        <dbReference type="ChEBI" id="CHEBI:58885"/>
        <dbReference type="ChEBI" id="CHEBI:66914"/>
        <dbReference type="EC" id="2.7.7.12"/>
    </reaction>
</comment>
<feature type="binding site" evidence="14">
    <location>
        <position position="31"/>
    </location>
    <ligand>
        <name>Zn(2+)</name>
        <dbReference type="ChEBI" id="CHEBI:29105"/>
    </ligand>
</feature>
<dbReference type="UniPathway" id="UPA00214"/>
<dbReference type="PIRSF" id="PIRSF000808">
    <property type="entry name" value="GalT"/>
    <property type="match status" value="1"/>
</dbReference>
<dbReference type="PANTHER" id="PTHR11943">
    <property type="entry name" value="GALACTOSE-1-PHOSPHATE URIDYLYLTRANSFERASE"/>
    <property type="match status" value="1"/>
</dbReference>
<dbReference type="RefSeq" id="WP_119175819.1">
    <property type="nucleotide sequence ID" value="NZ_QXIT01000141.1"/>
</dbReference>
<feature type="binding site" evidence="14">
    <location>
        <position position="34"/>
    </location>
    <ligand>
        <name>Zn(2+)</name>
        <dbReference type="ChEBI" id="CHEBI:29105"/>
    </ligand>
</feature>
<name>A0A398CWG1_9BACT</name>
<evidence type="ECO:0000256" key="12">
    <source>
        <dbReference type="NCBIfam" id="TIGR00209"/>
    </source>
</evidence>
<dbReference type="Proteomes" id="UP000266260">
    <property type="component" value="Unassembled WGS sequence"/>
</dbReference>
<dbReference type="EMBL" id="QXIT01000141">
    <property type="protein sequence ID" value="RIE07005.1"/>
    <property type="molecule type" value="Genomic_DNA"/>
</dbReference>
<keyword evidence="9 14" id="KW-0862">Zinc</keyword>
<dbReference type="AlphaFoldDB" id="A0A398CWG1"/>
<dbReference type="PANTHER" id="PTHR11943:SF1">
    <property type="entry name" value="GALACTOSE-1-PHOSPHATE URIDYLYLTRANSFERASE"/>
    <property type="match status" value="1"/>
</dbReference>
<evidence type="ECO:0000256" key="4">
    <source>
        <dbReference type="ARBA" id="ARBA00012384"/>
    </source>
</evidence>
<evidence type="ECO:0000256" key="8">
    <source>
        <dbReference type="ARBA" id="ARBA00022723"/>
    </source>
</evidence>
<comment type="pathway">
    <text evidence="2 15">Carbohydrate metabolism; galactose metabolism.</text>
</comment>
<gene>
    <name evidence="18" type="primary">galT</name>
    <name evidence="18" type="ORF">SMC6_08030</name>
</gene>
<evidence type="ECO:0000256" key="2">
    <source>
        <dbReference type="ARBA" id="ARBA00004947"/>
    </source>
</evidence>
<keyword evidence="19" id="KW-1185">Reference proteome</keyword>
<dbReference type="InterPro" id="IPR001937">
    <property type="entry name" value="GalP_UDPtransf1"/>
</dbReference>
<dbReference type="InterPro" id="IPR005850">
    <property type="entry name" value="GalP_Utransf_C"/>
</dbReference>
<keyword evidence="11 15" id="KW-0119">Carbohydrate metabolism</keyword>
<dbReference type="GO" id="GO:0008108">
    <property type="term" value="F:UDP-glucose:hexose-1-phosphate uridylyltransferase activity"/>
    <property type="evidence" value="ECO:0007669"/>
    <property type="project" value="UniProtKB-UniRule"/>
</dbReference>
<evidence type="ECO:0000256" key="3">
    <source>
        <dbReference type="ARBA" id="ARBA00010951"/>
    </source>
</evidence>
<feature type="binding site" evidence="14">
    <location>
        <position position="140"/>
    </location>
    <ligand>
        <name>Zn(2+)</name>
        <dbReference type="ChEBI" id="CHEBI:29105"/>
    </ligand>
</feature>
<dbReference type="PROSITE" id="PS00117">
    <property type="entry name" value="GAL_P_UDP_TRANSF_I"/>
    <property type="match status" value="1"/>
</dbReference>
<keyword evidence="7 15" id="KW-0548">Nucleotidyltransferase</keyword>
<protein>
    <recommendedName>
        <fullName evidence="5 12">Galactose-1-phosphate uridylyltransferase</fullName>
        <ecNumber evidence="4 12">2.7.7.12</ecNumber>
    </recommendedName>
</protein>
<feature type="domain" description="Galactose-1-phosphate uridyl transferase N-terminal" evidence="16">
    <location>
        <begin position="19"/>
        <end position="152"/>
    </location>
</feature>
<proteinExistence type="inferred from homology"/>
<evidence type="ECO:0000256" key="6">
    <source>
        <dbReference type="ARBA" id="ARBA00022679"/>
    </source>
</evidence>
<evidence type="ECO:0000256" key="1">
    <source>
        <dbReference type="ARBA" id="ARBA00001107"/>
    </source>
</evidence>
<dbReference type="GO" id="GO:0033499">
    <property type="term" value="P:galactose catabolic process via UDP-galactose, Leloir pathway"/>
    <property type="evidence" value="ECO:0007669"/>
    <property type="project" value="TreeGrafter"/>
</dbReference>
<dbReference type="Pfam" id="PF02744">
    <property type="entry name" value="GalP_UDP_tr_C"/>
    <property type="match status" value="1"/>
</dbReference>
<comment type="cofactor">
    <cofactor evidence="14">
        <name>Zn(2+)</name>
        <dbReference type="ChEBI" id="CHEBI:29105"/>
    </cofactor>
    <text evidence="14">Binds 1 zinc ion per subunit.</text>
</comment>
<keyword evidence="6 15" id="KW-0808">Transferase</keyword>
<reference evidence="18 19" key="1">
    <citation type="submission" date="2018-09" db="EMBL/GenBank/DDBJ databases">
        <title>Discovery and Ecogenomic Context for Candidatus Cryosericales, a Global Caldiserica Order Active in Thawing Permafrost.</title>
        <authorList>
            <person name="Martinez M.A."/>
            <person name="Woodcroft B.J."/>
            <person name="Ignacio Espinoza J.C."/>
            <person name="Zayed A."/>
            <person name="Singleton C.M."/>
            <person name="Boyd J."/>
            <person name="Li Y.-F."/>
            <person name="Purvine S."/>
            <person name="Maughan H."/>
            <person name="Hodgkins S.B."/>
            <person name="Anderson D."/>
            <person name="Sederholm M."/>
            <person name="Temperton B."/>
            <person name="Saleska S.R."/>
            <person name="Tyson G.W."/>
            <person name="Rich V.I."/>
        </authorList>
    </citation>
    <scope>NUCLEOTIDE SEQUENCE [LARGE SCALE GENOMIC DNA]</scope>
    <source>
        <strain evidence="18 19">SMC6</strain>
    </source>
</reference>
<organism evidence="18 19">
    <name type="scientific">Candidatus Cryosericum odellii</name>
    <dbReference type="NCBI Taxonomy" id="2290917"/>
    <lineage>
        <taxon>Bacteria</taxon>
        <taxon>Pseudomonadati</taxon>
        <taxon>Caldisericota/Cryosericota group</taxon>
        <taxon>Candidatus Cryosericota</taxon>
        <taxon>Candidatus Cryosericia</taxon>
        <taxon>Candidatus Cryosericales</taxon>
        <taxon>Candidatus Cryosericaceae</taxon>
        <taxon>Candidatus Cryosericum</taxon>
    </lineage>
</organism>